<dbReference type="Proteomes" id="UP000231246">
    <property type="component" value="Unassembled WGS sequence"/>
</dbReference>
<keyword evidence="1" id="KW-0812">Transmembrane</keyword>
<evidence type="ECO:0008006" key="4">
    <source>
        <dbReference type="Google" id="ProtNLM"/>
    </source>
</evidence>
<dbReference type="InterPro" id="IPR013783">
    <property type="entry name" value="Ig-like_fold"/>
</dbReference>
<dbReference type="AlphaFoldDB" id="A0A2H0BW00"/>
<proteinExistence type="predicted"/>
<protein>
    <recommendedName>
        <fullName evidence="4">Fibronectin type-III domain-containing protein</fullName>
    </recommendedName>
</protein>
<dbReference type="EMBL" id="PCTA01000010">
    <property type="protein sequence ID" value="PIP61857.1"/>
    <property type="molecule type" value="Genomic_DNA"/>
</dbReference>
<feature type="transmembrane region" description="Helical" evidence="1">
    <location>
        <begin position="12"/>
        <end position="32"/>
    </location>
</feature>
<comment type="caution">
    <text evidence="2">The sequence shown here is derived from an EMBL/GenBank/DDBJ whole genome shotgun (WGS) entry which is preliminary data.</text>
</comment>
<keyword evidence="1" id="KW-1133">Transmembrane helix</keyword>
<sequence length="445" mass="49679">MSANQTVKRIVQFASLVILVSLIYVEVTSAYLSETVTTTGNKIMSGCWDKPTAPELTTPANSHTANTQTITFDWKDSSSSCETAILEYKVSIYLDEELTSEYYSSDYSTDLTHTKELANGEYWWTVSVQDQYQNTKISQSRSLTVDQSQIIINNWITTGDVQFQDDVILIGRQTYTNDAGNYLWENRLMQSISPGAKTLSFDYKFTTVDDVFSDIPGFRVLVNGNIILSVNASGSDIDWTTYTWDLSSYGQTKNIDVEFQAGNTGDKINQSWVTLKNISTSIISTTPSTPDTPLETTYEESIGYQNIIINELLLREPASRSDLELRNTTNTEIDLTGIKLTKFDGSLEIDMDITLSESLVAYGYLVIDIDELDENHLQIRLYNSNNDLIDVAGDGGPTFAGLSVDGEYYSMQRTIIVGEGTSALNWFTALLNDSSPHHTLGEKNY</sequence>
<evidence type="ECO:0000313" key="2">
    <source>
        <dbReference type="EMBL" id="PIP61857.1"/>
    </source>
</evidence>
<keyword evidence="1" id="KW-0472">Membrane</keyword>
<reference evidence="2 3" key="1">
    <citation type="submission" date="2017-09" db="EMBL/GenBank/DDBJ databases">
        <title>Depth-based differentiation of microbial function through sediment-hosted aquifers and enrichment of novel symbionts in the deep terrestrial subsurface.</title>
        <authorList>
            <person name="Probst A.J."/>
            <person name="Ladd B."/>
            <person name="Jarett J.K."/>
            <person name="Geller-Mcgrath D.E."/>
            <person name="Sieber C.M."/>
            <person name="Emerson J.B."/>
            <person name="Anantharaman K."/>
            <person name="Thomas B.C."/>
            <person name="Malmstrom R."/>
            <person name="Stieglmeier M."/>
            <person name="Klingl A."/>
            <person name="Woyke T."/>
            <person name="Ryan C.M."/>
            <person name="Banfield J.F."/>
        </authorList>
    </citation>
    <scope>NUCLEOTIDE SEQUENCE [LARGE SCALE GENOMIC DNA]</scope>
    <source>
        <strain evidence="2">CG22_combo_CG10-13_8_21_14_all_38_20</strain>
    </source>
</reference>
<evidence type="ECO:0000313" key="3">
    <source>
        <dbReference type="Proteomes" id="UP000231246"/>
    </source>
</evidence>
<dbReference type="Gene3D" id="2.60.40.10">
    <property type="entry name" value="Immunoglobulins"/>
    <property type="match status" value="1"/>
</dbReference>
<accession>A0A2H0BW00</accession>
<organism evidence="2 3">
    <name type="scientific">Candidatus Roizmanbacteria bacterium CG22_combo_CG10-13_8_21_14_all_38_20</name>
    <dbReference type="NCBI Taxonomy" id="1974862"/>
    <lineage>
        <taxon>Bacteria</taxon>
        <taxon>Candidatus Roizmaniibacteriota</taxon>
    </lineage>
</organism>
<evidence type="ECO:0000256" key="1">
    <source>
        <dbReference type="SAM" id="Phobius"/>
    </source>
</evidence>
<name>A0A2H0BW00_9BACT</name>
<gene>
    <name evidence="2" type="ORF">COW99_01380</name>
</gene>